<gene>
    <name evidence="2" type="ORF">LIER_40037</name>
</gene>
<dbReference type="Proteomes" id="UP001454036">
    <property type="component" value="Unassembled WGS sequence"/>
</dbReference>
<dbReference type="EMBL" id="BAABME010022378">
    <property type="protein sequence ID" value="GAA0165670.1"/>
    <property type="molecule type" value="Genomic_DNA"/>
</dbReference>
<evidence type="ECO:0000313" key="3">
    <source>
        <dbReference type="Proteomes" id="UP001454036"/>
    </source>
</evidence>
<dbReference type="InterPro" id="IPR026960">
    <property type="entry name" value="RVT-Znf"/>
</dbReference>
<dbReference type="PANTHER" id="PTHR33116:SF80">
    <property type="entry name" value="REVERSE TRANSCRIPTASE ZINC-BINDING DOMAIN-CONTAINING PROTEIN"/>
    <property type="match status" value="1"/>
</dbReference>
<name>A0AAV3QNP0_LITER</name>
<protein>
    <recommendedName>
        <fullName evidence="1">Reverse transcriptase zinc-binding domain-containing protein</fullName>
    </recommendedName>
</protein>
<organism evidence="2 3">
    <name type="scientific">Lithospermum erythrorhizon</name>
    <name type="common">Purple gromwell</name>
    <name type="synonym">Lithospermum officinale var. erythrorhizon</name>
    <dbReference type="NCBI Taxonomy" id="34254"/>
    <lineage>
        <taxon>Eukaryota</taxon>
        <taxon>Viridiplantae</taxon>
        <taxon>Streptophyta</taxon>
        <taxon>Embryophyta</taxon>
        <taxon>Tracheophyta</taxon>
        <taxon>Spermatophyta</taxon>
        <taxon>Magnoliopsida</taxon>
        <taxon>eudicotyledons</taxon>
        <taxon>Gunneridae</taxon>
        <taxon>Pentapetalae</taxon>
        <taxon>asterids</taxon>
        <taxon>lamiids</taxon>
        <taxon>Boraginales</taxon>
        <taxon>Boraginaceae</taxon>
        <taxon>Boraginoideae</taxon>
        <taxon>Lithospermeae</taxon>
        <taxon>Lithospermum</taxon>
    </lineage>
</organism>
<sequence length="264" mass="31491">MQMPAEVYRKIERLLNKFLWDGLPWCKWSHVCAPYEEGGLNIRPLEDILTTFWHKLWLRLREGTSLWRKFMMSKYCRKYHPKLAPVHPSHSRVWKNLHKVRDATEEQIHWQIGDGSCDFWLDSWMELHPLVHYYPENRGGILVKDMWCEGQWDVDKLSSLLRLEHVEKVSEVFICQGSPDRLIWKGSKNGEFSFKEAFEEGRQHRPRSVISYALWHNNIPKKMSFLAWRLWNGWLPVDETLMKSVTISPRSYAPEVRIVPNPGH</sequence>
<dbReference type="Pfam" id="PF13966">
    <property type="entry name" value="zf-RVT"/>
    <property type="match status" value="1"/>
</dbReference>
<accession>A0AAV3QNP0</accession>
<proteinExistence type="predicted"/>
<comment type="caution">
    <text evidence="2">The sequence shown here is derived from an EMBL/GenBank/DDBJ whole genome shotgun (WGS) entry which is preliminary data.</text>
</comment>
<dbReference type="PANTHER" id="PTHR33116">
    <property type="entry name" value="REVERSE TRANSCRIPTASE ZINC-BINDING DOMAIN-CONTAINING PROTEIN-RELATED-RELATED"/>
    <property type="match status" value="1"/>
</dbReference>
<feature type="domain" description="Reverse transcriptase zinc-binding" evidence="1">
    <location>
        <begin position="192"/>
        <end position="244"/>
    </location>
</feature>
<keyword evidence="3" id="KW-1185">Reference proteome</keyword>
<reference evidence="2 3" key="1">
    <citation type="submission" date="2024-01" db="EMBL/GenBank/DDBJ databases">
        <title>The complete chloroplast genome sequence of Lithospermum erythrorhizon: insights into the phylogenetic relationship among Boraginaceae species and the maternal lineages of purple gromwells.</title>
        <authorList>
            <person name="Okada T."/>
            <person name="Watanabe K."/>
        </authorList>
    </citation>
    <scope>NUCLEOTIDE SEQUENCE [LARGE SCALE GENOMIC DNA]</scope>
</reference>
<dbReference type="AlphaFoldDB" id="A0AAV3QNP0"/>
<evidence type="ECO:0000313" key="2">
    <source>
        <dbReference type="EMBL" id="GAA0165670.1"/>
    </source>
</evidence>
<evidence type="ECO:0000259" key="1">
    <source>
        <dbReference type="Pfam" id="PF13966"/>
    </source>
</evidence>